<dbReference type="SUPFAM" id="SSF50370">
    <property type="entry name" value="Ricin B-like lectins"/>
    <property type="match status" value="1"/>
</dbReference>
<dbReference type="InterPro" id="IPR011600">
    <property type="entry name" value="Pept_C14_caspase"/>
</dbReference>
<evidence type="ECO:0000313" key="3">
    <source>
        <dbReference type="EMBL" id="OLP92903.1"/>
    </source>
</evidence>
<name>A0A1Q9DCG0_SYMMI</name>
<comment type="caution">
    <text evidence="3">The sequence shown here is derived from an EMBL/GenBank/DDBJ whole genome shotgun (WGS) entry which is preliminary data.</text>
</comment>
<dbReference type="OrthoDB" id="2887187at2759"/>
<dbReference type="EMBL" id="LSRX01000602">
    <property type="protein sequence ID" value="OLP92903.1"/>
    <property type="molecule type" value="Genomic_DNA"/>
</dbReference>
<dbReference type="PROSITE" id="PS50231">
    <property type="entry name" value="RICIN_B_LECTIN"/>
    <property type="match status" value="1"/>
</dbReference>
<feature type="domain" description="Peptidase C14 caspase" evidence="2">
    <location>
        <begin position="362"/>
        <end position="453"/>
    </location>
</feature>
<feature type="compositionally biased region" description="Basic and acidic residues" evidence="1">
    <location>
        <begin position="149"/>
        <end position="159"/>
    </location>
</feature>
<dbReference type="InterPro" id="IPR035992">
    <property type="entry name" value="Ricin_B-like_lectins"/>
</dbReference>
<feature type="region of interest" description="Disordered" evidence="1">
    <location>
        <begin position="241"/>
        <end position="292"/>
    </location>
</feature>
<dbReference type="Gene3D" id="3.40.50.1460">
    <property type="match status" value="1"/>
</dbReference>
<organism evidence="3 4">
    <name type="scientific">Symbiodinium microadriaticum</name>
    <name type="common">Dinoflagellate</name>
    <name type="synonym">Zooxanthella microadriatica</name>
    <dbReference type="NCBI Taxonomy" id="2951"/>
    <lineage>
        <taxon>Eukaryota</taxon>
        <taxon>Sar</taxon>
        <taxon>Alveolata</taxon>
        <taxon>Dinophyceae</taxon>
        <taxon>Suessiales</taxon>
        <taxon>Symbiodiniaceae</taxon>
        <taxon>Symbiodinium</taxon>
    </lineage>
</organism>
<proteinExistence type="predicted"/>
<dbReference type="Gene3D" id="2.80.10.50">
    <property type="match status" value="1"/>
</dbReference>
<dbReference type="AlphaFoldDB" id="A0A1Q9DCG0"/>
<dbReference type="GO" id="GO:0006508">
    <property type="term" value="P:proteolysis"/>
    <property type="evidence" value="ECO:0007669"/>
    <property type="project" value="InterPro"/>
</dbReference>
<protein>
    <recommendedName>
        <fullName evidence="2">Peptidase C14 caspase domain-containing protein</fullName>
    </recommendedName>
</protein>
<feature type="compositionally biased region" description="Basic residues" evidence="1">
    <location>
        <begin position="122"/>
        <end position="131"/>
    </location>
</feature>
<feature type="compositionally biased region" description="Basic and acidic residues" evidence="1">
    <location>
        <begin position="44"/>
        <end position="60"/>
    </location>
</feature>
<evidence type="ECO:0000313" key="4">
    <source>
        <dbReference type="Proteomes" id="UP000186817"/>
    </source>
</evidence>
<accession>A0A1Q9DCG0</accession>
<feature type="region of interest" description="Disordered" evidence="1">
    <location>
        <begin position="1"/>
        <end position="159"/>
    </location>
</feature>
<feature type="compositionally biased region" description="Polar residues" evidence="1">
    <location>
        <begin position="75"/>
        <end position="84"/>
    </location>
</feature>
<dbReference type="Pfam" id="PF00656">
    <property type="entry name" value="Peptidase_C14"/>
    <property type="match status" value="1"/>
</dbReference>
<evidence type="ECO:0000256" key="1">
    <source>
        <dbReference type="SAM" id="MobiDB-lite"/>
    </source>
</evidence>
<gene>
    <name evidence="3" type="ORF">AK812_SmicGene25242</name>
</gene>
<feature type="compositionally biased region" description="Low complexity" evidence="1">
    <location>
        <begin position="179"/>
        <end position="195"/>
    </location>
</feature>
<feature type="compositionally biased region" description="Basic and acidic residues" evidence="1">
    <location>
        <begin position="257"/>
        <end position="270"/>
    </location>
</feature>
<reference evidence="3 4" key="1">
    <citation type="submission" date="2016-02" db="EMBL/GenBank/DDBJ databases">
        <title>Genome analysis of coral dinoflagellate symbionts highlights evolutionary adaptations to a symbiotic lifestyle.</title>
        <authorList>
            <person name="Aranda M."/>
            <person name="Li Y."/>
            <person name="Liew Y.J."/>
            <person name="Baumgarten S."/>
            <person name="Simakov O."/>
            <person name="Wilson M."/>
            <person name="Piel J."/>
            <person name="Ashoor H."/>
            <person name="Bougouffa S."/>
            <person name="Bajic V.B."/>
            <person name="Ryu T."/>
            <person name="Ravasi T."/>
            <person name="Bayer T."/>
            <person name="Micklem G."/>
            <person name="Kim H."/>
            <person name="Bhak J."/>
            <person name="Lajeunesse T.C."/>
            <person name="Voolstra C.R."/>
        </authorList>
    </citation>
    <scope>NUCLEOTIDE SEQUENCE [LARGE SCALE GENOMIC DNA]</scope>
    <source>
        <strain evidence="3 4">CCMP2467</strain>
    </source>
</reference>
<feature type="region of interest" description="Disordered" evidence="1">
    <location>
        <begin position="171"/>
        <end position="195"/>
    </location>
</feature>
<dbReference type="Proteomes" id="UP000186817">
    <property type="component" value="Unassembled WGS sequence"/>
</dbReference>
<sequence length="789" mass="85438">MTVLRWAAPSPKGGDDDLGDDGGTPALKGRDDDWDDDEGAPGCTKDRRGDDRRRCTEAVGRRRRGKRGGDDGAFSSLTHDSSTATRRRRIDDGDEAVARTRGRRRRVGVAATSRGGGAATMRRQRAGTMKRRRDDATTTTTETTARRRRGDDDAAMTRRGAGDYDVGVTRARQHGDDGAATTRPATSAAAAASRPAVRFRFSRDFQIQAATNAVNGGVNKAVDLGCKTFIMVFQKPVLRAAATTRRRPHSDASQVAVEDRGGGMTKRDDAAATTGEDTDRGGDGDEAATTRRGTLTAPAAAVADVQALVSACRDRPSMFFLWGGLQVQLRAYVKQGCNRPTGSVIPVQPSSVEMRKAVFFSIAQDNYPGPNSLPVVRNDVRCVTAAFTEKFGERLVVAEPIRNVGTAEMHTITAKLQEEAQRQHLRDGDLVILYVGGHGMSAGGGTVLAPIDFRPDNQLGVIHGRVKEFLDVFQGLNPGGVNHIVWNLCREPLQGLNLPNLAIAGSNYHILYACPDTRLSYVGDSQVELNGNRVQVSNFAKAYANAVRWQPTLHSVVVETRNELMQKDPPQVCQTLEALVTQQVSFGLLDAVGGWLWENVVAPGAAAAAHAGLNAAEGLATNLVEQGRGWVNSTFALHGPGGQELQNGTYIIQVAGGTNQGKKFLSCTADGKKVDLYHMIDNSGRQKWTYTRKDGFGILRAAGGIDGDRVWLSCTDDGEKVDLYHHDDASGRQRWTIEECADGISRKIKVYSGVTGDRKYLSCTPCGKVDLWDKDDESGRQRWIFMLAE</sequence>
<dbReference type="GO" id="GO:0004197">
    <property type="term" value="F:cysteine-type endopeptidase activity"/>
    <property type="evidence" value="ECO:0007669"/>
    <property type="project" value="InterPro"/>
</dbReference>
<evidence type="ECO:0000259" key="2">
    <source>
        <dbReference type="Pfam" id="PF00656"/>
    </source>
</evidence>
<dbReference type="CDD" id="cd00161">
    <property type="entry name" value="beta-trefoil_Ricin-like"/>
    <property type="match status" value="1"/>
</dbReference>
<keyword evidence="4" id="KW-1185">Reference proteome</keyword>